<evidence type="ECO:0000259" key="6">
    <source>
        <dbReference type="Pfam" id="PF08281"/>
    </source>
</evidence>
<dbReference type="SUPFAM" id="SSF88659">
    <property type="entry name" value="Sigma3 and sigma4 domains of RNA polymerase sigma factors"/>
    <property type="match status" value="1"/>
</dbReference>
<dbReference type="Proteomes" id="UP000622580">
    <property type="component" value="Unassembled WGS sequence"/>
</dbReference>
<evidence type="ECO:0000313" key="8">
    <source>
        <dbReference type="Proteomes" id="UP000622580"/>
    </source>
</evidence>
<dbReference type="Pfam" id="PF04542">
    <property type="entry name" value="Sigma70_r2"/>
    <property type="match status" value="1"/>
</dbReference>
<protein>
    <submittedName>
        <fullName evidence="7">Sigma-70 family RNA polymerase sigma factor</fullName>
    </submittedName>
</protein>
<dbReference type="InterPro" id="IPR007627">
    <property type="entry name" value="RNA_pol_sigma70_r2"/>
</dbReference>
<dbReference type="InterPro" id="IPR013249">
    <property type="entry name" value="RNA_pol_sigma70_r4_t2"/>
</dbReference>
<evidence type="ECO:0000256" key="1">
    <source>
        <dbReference type="ARBA" id="ARBA00010641"/>
    </source>
</evidence>
<feature type="domain" description="RNA polymerase sigma-70 region 2" evidence="5">
    <location>
        <begin position="29"/>
        <end position="88"/>
    </location>
</feature>
<dbReference type="InterPro" id="IPR036388">
    <property type="entry name" value="WH-like_DNA-bd_sf"/>
</dbReference>
<dbReference type="AlphaFoldDB" id="A0A941HWI0"/>
<dbReference type="InterPro" id="IPR013325">
    <property type="entry name" value="RNA_pol_sigma_r2"/>
</dbReference>
<dbReference type="EMBL" id="JAGSGD010000001">
    <property type="protein sequence ID" value="MBR7619247.1"/>
    <property type="molecule type" value="Genomic_DNA"/>
</dbReference>
<comment type="caution">
    <text evidence="7">The sequence shown here is derived from an EMBL/GenBank/DDBJ whole genome shotgun (WGS) entry which is preliminary data.</text>
</comment>
<dbReference type="InterPro" id="IPR013324">
    <property type="entry name" value="RNA_pol_sigma_r3/r4-like"/>
</dbReference>
<evidence type="ECO:0000256" key="2">
    <source>
        <dbReference type="ARBA" id="ARBA00023015"/>
    </source>
</evidence>
<dbReference type="Gene3D" id="1.10.1740.10">
    <property type="match status" value="1"/>
</dbReference>
<evidence type="ECO:0000256" key="3">
    <source>
        <dbReference type="ARBA" id="ARBA00023082"/>
    </source>
</evidence>
<name>A0A941HWI0_9CAUL</name>
<sequence length="184" mass="20057">MRPNLITSGPSSNEGQSALLRAYFEKRANLVRFFAARTGSLEAAEDLAQDLYLKLAAREETVDAWAPVGLLYRIATNLMLDTARSAQRSAQREAGWRMVARTDLGGAEVDDGPAADEVIVSRQRLGQLVEAVAELPPQMGRAFRLHKLEGLSQIQTAQAMGVSVKMVEKHVSVALKALIARLQS</sequence>
<dbReference type="NCBIfam" id="TIGR02937">
    <property type="entry name" value="sigma70-ECF"/>
    <property type="match status" value="1"/>
</dbReference>
<keyword evidence="2" id="KW-0805">Transcription regulation</keyword>
<comment type="similarity">
    <text evidence="1">Belongs to the sigma-70 factor family. ECF subfamily.</text>
</comment>
<evidence type="ECO:0000256" key="4">
    <source>
        <dbReference type="ARBA" id="ARBA00023163"/>
    </source>
</evidence>
<dbReference type="GO" id="GO:0003677">
    <property type="term" value="F:DNA binding"/>
    <property type="evidence" value="ECO:0007669"/>
    <property type="project" value="InterPro"/>
</dbReference>
<proteinExistence type="inferred from homology"/>
<dbReference type="Pfam" id="PF08281">
    <property type="entry name" value="Sigma70_r4_2"/>
    <property type="match status" value="1"/>
</dbReference>
<dbReference type="PANTHER" id="PTHR43133">
    <property type="entry name" value="RNA POLYMERASE ECF-TYPE SIGMA FACTO"/>
    <property type="match status" value="1"/>
</dbReference>
<dbReference type="InterPro" id="IPR014284">
    <property type="entry name" value="RNA_pol_sigma-70_dom"/>
</dbReference>
<keyword evidence="4" id="KW-0804">Transcription</keyword>
<dbReference type="PANTHER" id="PTHR43133:SF63">
    <property type="entry name" value="RNA POLYMERASE SIGMA FACTOR FECI-RELATED"/>
    <property type="match status" value="1"/>
</dbReference>
<keyword evidence="8" id="KW-1185">Reference proteome</keyword>
<gene>
    <name evidence="7" type="ORF">JKL49_07575</name>
</gene>
<evidence type="ECO:0000313" key="7">
    <source>
        <dbReference type="EMBL" id="MBR7619247.1"/>
    </source>
</evidence>
<organism evidence="7 8">
    <name type="scientific">Phenylobacterium glaciei</name>
    <dbReference type="NCBI Taxonomy" id="2803784"/>
    <lineage>
        <taxon>Bacteria</taxon>
        <taxon>Pseudomonadati</taxon>
        <taxon>Pseudomonadota</taxon>
        <taxon>Alphaproteobacteria</taxon>
        <taxon>Caulobacterales</taxon>
        <taxon>Caulobacteraceae</taxon>
        <taxon>Phenylobacterium</taxon>
    </lineage>
</organism>
<dbReference type="Gene3D" id="1.10.10.10">
    <property type="entry name" value="Winged helix-like DNA-binding domain superfamily/Winged helix DNA-binding domain"/>
    <property type="match status" value="1"/>
</dbReference>
<reference evidence="7" key="1">
    <citation type="submission" date="2021-04" db="EMBL/GenBank/DDBJ databases">
        <title>Draft genome assembly of strain Phenylobacterium sp. 20VBR1 using MiniION and Illumina platforms.</title>
        <authorList>
            <person name="Thomas F.A."/>
            <person name="Krishnan K.P."/>
            <person name="Sinha R.K."/>
        </authorList>
    </citation>
    <scope>NUCLEOTIDE SEQUENCE</scope>
    <source>
        <strain evidence="7">20VBR1</strain>
    </source>
</reference>
<dbReference type="GO" id="GO:0006352">
    <property type="term" value="P:DNA-templated transcription initiation"/>
    <property type="evidence" value="ECO:0007669"/>
    <property type="project" value="InterPro"/>
</dbReference>
<dbReference type="SUPFAM" id="SSF88946">
    <property type="entry name" value="Sigma2 domain of RNA polymerase sigma factors"/>
    <property type="match status" value="1"/>
</dbReference>
<evidence type="ECO:0000259" key="5">
    <source>
        <dbReference type="Pfam" id="PF04542"/>
    </source>
</evidence>
<dbReference type="GO" id="GO:0016987">
    <property type="term" value="F:sigma factor activity"/>
    <property type="evidence" value="ECO:0007669"/>
    <property type="project" value="UniProtKB-KW"/>
</dbReference>
<keyword evidence="3" id="KW-0731">Sigma factor</keyword>
<accession>A0A941HWI0</accession>
<dbReference type="InterPro" id="IPR039425">
    <property type="entry name" value="RNA_pol_sigma-70-like"/>
</dbReference>
<feature type="domain" description="RNA polymerase sigma factor 70 region 4 type 2" evidence="6">
    <location>
        <begin position="126"/>
        <end position="178"/>
    </location>
</feature>